<feature type="region of interest" description="Disordered" evidence="1">
    <location>
        <begin position="81"/>
        <end position="100"/>
    </location>
</feature>
<evidence type="ECO:0000313" key="3">
    <source>
        <dbReference type="Proteomes" id="UP000437748"/>
    </source>
</evidence>
<dbReference type="Proteomes" id="UP000437748">
    <property type="component" value="Unassembled WGS sequence"/>
</dbReference>
<feature type="compositionally biased region" description="Low complexity" evidence="1">
    <location>
        <begin position="81"/>
        <end position="93"/>
    </location>
</feature>
<comment type="caution">
    <text evidence="2">The sequence shown here is derived from an EMBL/GenBank/DDBJ whole genome shotgun (WGS) entry which is preliminary data.</text>
</comment>
<dbReference type="Pfam" id="PF11333">
    <property type="entry name" value="DUF3135"/>
    <property type="match status" value="1"/>
</dbReference>
<protein>
    <submittedName>
        <fullName evidence="2">DUF3135 domain-containing protein</fullName>
    </submittedName>
</protein>
<proteinExistence type="predicted"/>
<sequence length="100" mass="11682">MNKDNNYIELHSPALLKALQKRKEYFQALTEEKREEAYKFQEFIDNELKKAGNQNNRMSIIQQMMKEQLRELHKQSSLLSGSLKNLSSSLSALVPEEPKN</sequence>
<reference evidence="2 3" key="1">
    <citation type="submission" date="2019-10" db="EMBL/GenBank/DDBJ databases">
        <title>New species of Slilvanegrellaceae.</title>
        <authorList>
            <person name="Pitt A."/>
            <person name="Hahn M.W."/>
        </authorList>
    </citation>
    <scope>NUCLEOTIDE SEQUENCE [LARGE SCALE GENOMIC DNA]</scope>
    <source>
        <strain evidence="2 3">SP-Ram-0.45-NSY-1</strain>
    </source>
</reference>
<dbReference type="EMBL" id="WFLM01000003">
    <property type="protein sequence ID" value="KAB8038738.1"/>
    <property type="molecule type" value="Genomic_DNA"/>
</dbReference>
<keyword evidence="3" id="KW-1185">Reference proteome</keyword>
<accession>A0A6N6VS11</accession>
<evidence type="ECO:0000313" key="2">
    <source>
        <dbReference type="EMBL" id="KAB8038738.1"/>
    </source>
</evidence>
<evidence type="ECO:0000256" key="1">
    <source>
        <dbReference type="SAM" id="MobiDB-lite"/>
    </source>
</evidence>
<name>A0A6N6VS11_9BACT</name>
<dbReference type="RefSeq" id="WP_153420024.1">
    <property type="nucleotide sequence ID" value="NZ_WFLM01000003.1"/>
</dbReference>
<dbReference type="AlphaFoldDB" id="A0A6N6VS11"/>
<organism evidence="2 3">
    <name type="scientific">Silvanigrella paludirubra</name>
    <dbReference type="NCBI Taxonomy" id="2499159"/>
    <lineage>
        <taxon>Bacteria</taxon>
        <taxon>Pseudomonadati</taxon>
        <taxon>Bdellovibrionota</taxon>
        <taxon>Oligoflexia</taxon>
        <taxon>Silvanigrellales</taxon>
        <taxon>Silvanigrellaceae</taxon>
        <taxon>Silvanigrella</taxon>
    </lineage>
</organism>
<dbReference type="OrthoDB" id="5297814at2"/>
<gene>
    <name evidence="2" type="ORF">GCL60_07695</name>
</gene>
<dbReference type="InterPro" id="IPR021482">
    <property type="entry name" value="DUF3135"/>
</dbReference>